<dbReference type="GO" id="GO:0009317">
    <property type="term" value="C:acetyl-CoA carboxylase complex"/>
    <property type="evidence" value="ECO:0007669"/>
    <property type="project" value="InterPro"/>
</dbReference>
<evidence type="ECO:0000313" key="4">
    <source>
        <dbReference type="EMBL" id="QQB45939.1"/>
    </source>
</evidence>
<protein>
    <submittedName>
        <fullName evidence="4">Acyl-CoA carboxylase subunit beta</fullName>
    </submittedName>
</protein>
<dbReference type="InterPro" id="IPR011762">
    <property type="entry name" value="COA_CT_N"/>
</dbReference>
<dbReference type="AlphaFoldDB" id="A0A7T4EEK3"/>
<feature type="domain" description="CoA carboxyltransferase N-terminal" evidence="2">
    <location>
        <begin position="1"/>
        <end position="251"/>
    </location>
</feature>
<dbReference type="InterPro" id="IPR011763">
    <property type="entry name" value="COA_CT_C"/>
</dbReference>
<dbReference type="InterPro" id="IPR000438">
    <property type="entry name" value="Acetyl_CoA_COase_Trfase_b_su"/>
</dbReference>
<dbReference type="InterPro" id="IPR051047">
    <property type="entry name" value="AccD/PCCB"/>
</dbReference>
<dbReference type="RefSeq" id="WP_005392171.1">
    <property type="nucleotide sequence ID" value="NZ_CP066007.1"/>
</dbReference>
<reference evidence="4 6" key="1">
    <citation type="submission" date="2020-12" db="EMBL/GenBank/DDBJ databases">
        <title>FDA dAtabase for Regulatory Grade micrObial Sequences (FDA-ARGOS): Supporting development and validation of Infectious Disease Dx tests.</title>
        <authorList>
            <person name="Sproer C."/>
            <person name="Gronow S."/>
            <person name="Severitt S."/>
            <person name="Schroder I."/>
            <person name="Tallon L."/>
            <person name="Sadzewicz L."/>
            <person name="Zhao X."/>
            <person name="Boylan J."/>
            <person name="Ott S."/>
            <person name="Bowen H."/>
            <person name="Vavikolanu K."/>
            <person name="Mehta A."/>
            <person name="Aluvathingal J."/>
            <person name="Nadendla S."/>
            <person name="Lowell S."/>
            <person name="Myers T."/>
            <person name="Yan Y."/>
            <person name="Sichtig H."/>
        </authorList>
    </citation>
    <scope>NUCLEOTIDE SEQUENCE [LARGE SCALE GENOMIC DNA]</scope>
    <source>
        <strain evidence="4 6">FDAARGOS_1053</strain>
        <strain evidence="5">FDAARGOS_1191</strain>
    </source>
</reference>
<gene>
    <name evidence="4" type="ORF">I6I10_10785</name>
    <name evidence="5" type="ORF">I6J21_05335</name>
</gene>
<dbReference type="PANTHER" id="PTHR43842:SF2">
    <property type="entry name" value="PROPIONYL-COA CARBOXYLASE BETA CHAIN, MITOCHONDRIAL"/>
    <property type="match status" value="1"/>
</dbReference>
<dbReference type="PROSITE" id="PS50989">
    <property type="entry name" value="COA_CT_CTER"/>
    <property type="match status" value="1"/>
</dbReference>
<evidence type="ECO:0000313" key="6">
    <source>
        <dbReference type="Proteomes" id="UP000596145"/>
    </source>
</evidence>
<accession>A0A7T4EEK3</accession>
<dbReference type="GO" id="GO:0003989">
    <property type="term" value="F:acetyl-CoA carboxylase activity"/>
    <property type="evidence" value="ECO:0007669"/>
    <property type="project" value="InterPro"/>
</dbReference>
<evidence type="ECO:0000313" key="5">
    <source>
        <dbReference type="EMBL" id="QRP71548.1"/>
    </source>
</evidence>
<dbReference type="Proteomes" id="UP000596145">
    <property type="component" value="Chromosome"/>
</dbReference>
<dbReference type="OrthoDB" id="4434131at2"/>
<dbReference type="GO" id="GO:0004658">
    <property type="term" value="F:propionyl-CoA carboxylase activity"/>
    <property type="evidence" value="ECO:0007669"/>
    <property type="project" value="TreeGrafter"/>
</dbReference>
<dbReference type="Pfam" id="PF01039">
    <property type="entry name" value="Carboxyl_trans"/>
    <property type="match status" value="1"/>
</dbReference>
<dbReference type="GO" id="GO:0006633">
    <property type="term" value="P:fatty acid biosynthetic process"/>
    <property type="evidence" value="ECO:0007669"/>
    <property type="project" value="InterPro"/>
</dbReference>
<sequence>MTATIDSNATDILVRSTEEKAKRLQHARGKLTARERIESLFDAGTFLETGTPRKPYGATRESEELTAVVTGIGEIDGRPVACYSQDFSVRGGTLGSMEGEKICDLMDRAIALRIPIISIVDSGGARIQEGVRGLNQYGRIFRKTVAASGVVPQISIIIGPCAGGAVYCPALTDVVIMVAGKSHMFVTGPSVVKAVTGESVTAEELGGSTLHSTVSGVVHYEATDEGDAFDYARVVLSYLPTRCEDKPPTFIPATPAVESPDESVNRIVPADPRAPYDIVDLIRCLVDDSEFAQLSEHYAENIVTGFACIDGTPVGIVANQPSVDAGTIDVDASEKAARFIRTCDVFGLPIVTLVDVPGYLPGTEQEEQGIIRRGAKLIVAYAMATVPLITVIVRKAFGGAFIVMSSKALGADFVCAWPQTEIAVMGDDAAVGIIHRKKLEAISDNVERQKVRDQLRCEYRDTVMGPFDAVQIGAVDAIIQPQETRSTISAAIRTFKNKPYQPTAYRKHDNGPQ</sequence>
<dbReference type="PANTHER" id="PTHR43842">
    <property type="entry name" value="PROPIONYL-COA CARBOXYLASE BETA CHAIN"/>
    <property type="match status" value="1"/>
</dbReference>
<name>A0A7T4EEK3_9CORY</name>
<dbReference type="PRINTS" id="PR01070">
    <property type="entry name" value="ACCCTRFRASEB"/>
</dbReference>
<evidence type="ECO:0000256" key="1">
    <source>
        <dbReference type="ARBA" id="ARBA00006102"/>
    </source>
</evidence>
<dbReference type="EMBL" id="CP069534">
    <property type="protein sequence ID" value="QRP71548.1"/>
    <property type="molecule type" value="Genomic_DNA"/>
</dbReference>
<proteinExistence type="inferred from homology"/>
<feature type="domain" description="CoA carboxyltransferase C-terminal" evidence="3">
    <location>
        <begin position="256"/>
        <end position="498"/>
    </location>
</feature>
<dbReference type="EMBL" id="CP066007">
    <property type="protein sequence ID" value="QQB45939.1"/>
    <property type="molecule type" value="Genomic_DNA"/>
</dbReference>
<dbReference type="GeneID" id="92759824"/>
<dbReference type="PROSITE" id="PS50980">
    <property type="entry name" value="COA_CT_NTER"/>
    <property type="match status" value="1"/>
</dbReference>
<dbReference type="Proteomes" id="UP000617681">
    <property type="component" value="Chromosome"/>
</dbReference>
<dbReference type="Gene3D" id="3.90.226.10">
    <property type="entry name" value="2-enoyl-CoA Hydratase, Chain A, domain 1"/>
    <property type="match status" value="2"/>
</dbReference>
<evidence type="ECO:0000259" key="2">
    <source>
        <dbReference type="PROSITE" id="PS50980"/>
    </source>
</evidence>
<dbReference type="InterPro" id="IPR034733">
    <property type="entry name" value="AcCoA_carboxyl_beta"/>
</dbReference>
<organism evidence="4 6">
    <name type="scientific">Corynebacterium glucuronolyticum</name>
    <dbReference type="NCBI Taxonomy" id="39791"/>
    <lineage>
        <taxon>Bacteria</taxon>
        <taxon>Bacillati</taxon>
        <taxon>Actinomycetota</taxon>
        <taxon>Actinomycetes</taxon>
        <taxon>Mycobacteriales</taxon>
        <taxon>Corynebacteriaceae</taxon>
        <taxon>Corynebacterium</taxon>
    </lineage>
</organism>
<evidence type="ECO:0000259" key="3">
    <source>
        <dbReference type="PROSITE" id="PS50989"/>
    </source>
</evidence>
<dbReference type="InterPro" id="IPR029045">
    <property type="entry name" value="ClpP/crotonase-like_dom_sf"/>
</dbReference>
<comment type="similarity">
    <text evidence="1">Belongs to the AccD/PCCB family.</text>
</comment>
<dbReference type="SUPFAM" id="SSF52096">
    <property type="entry name" value="ClpP/crotonase"/>
    <property type="match status" value="2"/>
</dbReference>